<name>A0ACB8QXA4_9AGAM</name>
<proteinExistence type="predicted"/>
<gene>
    <name evidence="1" type="ORF">K488DRAFT_82082</name>
</gene>
<protein>
    <submittedName>
        <fullName evidence="1">Uncharacterized protein</fullName>
    </submittedName>
</protein>
<comment type="caution">
    <text evidence="1">The sequence shown here is derived from an EMBL/GenBank/DDBJ whole genome shotgun (WGS) entry which is preliminary data.</text>
</comment>
<evidence type="ECO:0000313" key="1">
    <source>
        <dbReference type="EMBL" id="KAI0036464.1"/>
    </source>
</evidence>
<evidence type="ECO:0000313" key="2">
    <source>
        <dbReference type="Proteomes" id="UP000814128"/>
    </source>
</evidence>
<dbReference type="Proteomes" id="UP000814128">
    <property type="component" value="Unassembled WGS sequence"/>
</dbReference>
<keyword evidence="2" id="KW-1185">Reference proteome</keyword>
<reference evidence="1" key="1">
    <citation type="submission" date="2021-02" db="EMBL/GenBank/DDBJ databases">
        <authorList>
            <consortium name="DOE Joint Genome Institute"/>
            <person name="Ahrendt S."/>
            <person name="Looney B.P."/>
            <person name="Miyauchi S."/>
            <person name="Morin E."/>
            <person name="Drula E."/>
            <person name="Courty P.E."/>
            <person name="Chicoki N."/>
            <person name="Fauchery L."/>
            <person name="Kohler A."/>
            <person name="Kuo A."/>
            <person name="Labutti K."/>
            <person name="Pangilinan J."/>
            <person name="Lipzen A."/>
            <person name="Riley R."/>
            <person name="Andreopoulos W."/>
            <person name="He G."/>
            <person name="Johnson J."/>
            <person name="Barry K.W."/>
            <person name="Grigoriev I.V."/>
            <person name="Nagy L."/>
            <person name="Hibbett D."/>
            <person name="Henrissat B."/>
            <person name="Matheny P.B."/>
            <person name="Labbe J."/>
            <person name="Martin F."/>
        </authorList>
    </citation>
    <scope>NUCLEOTIDE SEQUENCE</scope>
    <source>
        <strain evidence="1">EC-137</strain>
    </source>
</reference>
<organism evidence="1 2">
    <name type="scientific">Vararia minispora EC-137</name>
    <dbReference type="NCBI Taxonomy" id="1314806"/>
    <lineage>
        <taxon>Eukaryota</taxon>
        <taxon>Fungi</taxon>
        <taxon>Dikarya</taxon>
        <taxon>Basidiomycota</taxon>
        <taxon>Agaricomycotina</taxon>
        <taxon>Agaricomycetes</taxon>
        <taxon>Russulales</taxon>
        <taxon>Lachnocladiaceae</taxon>
        <taxon>Vararia</taxon>
    </lineage>
</organism>
<dbReference type="EMBL" id="MU273471">
    <property type="protein sequence ID" value="KAI0036464.1"/>
    <property type="molecule type" value="Genomic_DNA"/>
</dbReference>
<reference evidence="1" key="2">
    <citation type="journal article" date="2022" name="New Phytol.">
        <title>Evolutionary transition to the ectomycorrhizal habit in the genomes of a hyperdiverse lineage of mushroom-forming fungi.</title>
        <authorList>
            <person name="Looney B."/>
            <person name="Miyauchi S."/>
            <person name="Morin E."/>
            <person name="Drula E."/>
            <person name="Courty P.E."/>
            <person name="Kohler A."/>
            <person name="Kuo A."/>
            <person name="LaButti K."/>
            <person name="Pangilinan J."/>
            <person name="Lipzen A."/>
            <person name="Riley R."/>
            <person name="Andreopoulos W."/>
            <person name="He G."/>
            <person name="Johnson J."/>
            <person name="Nolan M."/>
            <person name="Tritt A."/>
            <person name="Barry K.W."/>
            <person name="Grigoriev I.V."/>
            <person name="Nagy L.G."/>
            <person name="Hibbett D."/>
            <person name="Henrissat B."/>
            <person name="Matheny P.B."/>
            <person name="Labbe J."/>
            <person name="Martin F.M."/>
        </authorList>
    </citation>
    <scope>NUCLEOTIDE SEQUENCE</scope>
    <source>
        <strain evidence="1">EC-137</strain>
    </source>
</reference>
<sequence length="318" mass="34814">MEYYRRPHQRAPSDGIGIASCSSSRQDEAPSRPAGENSIYIFPSPPSAPPSPSLIAPPSLVLLDRVSSVGTTTLRSRSASLVTETADLEWEPDDVRSPVGSAVSGGEDIGVGPWEWPASAEGTIEENEVDLNESIMRLSKWDPRVSRRALHPQHTLPSLPLAIRAQRSAAREPSPRDLSWIRARTESATSSLSSVINIPVPHPRIRLPLLSFFASLLRIDDSTLHLISYTPEESVLFPGHRVELFDERADESLLHGSAALLLEQKEGTVLKEGMHTACDSSLNHPNSFALTPIPLTGLFWMVKSIWSGSRSALREVLQ</sequence>
<accession>A0ACB8QXA4</accession>